<name>A0A1X7RP69_ZYMT9</name>
<dbReference type="AlphaFoldDB" id="A0A1X7RP69"/>
<evidence type="ECO:0000313" key="2">
    <source>
        <dbReference type="EMBL" id="SMQ48777.1"/>
    </source>
</evidence>
<feature type="chain" id="PRO_5013095560" evidence="1">
    <location>
        <begin position="22"/>
        <end position="108"/>
    </location>
</feature>
<dbReference type="Proteomes" id="UP000215127">
    <property type="component" value="Chromosome 3"/>
</dbReference>
<evidence type="ECO:0000313" key="3">
    <source>
        <dbReference type="Proteomes" id="UP000215127"/>
    </source>
</evidence>
<dbReference type="EMBL" id="LT853694">
    <property type="protein sequence ID" value="SMQ48777.1"/>
    <property type="molecule type" value="Genomic_DNA"/>
</dbReference>
<evidence type="ECO:0000256" key="1">
    <source>
        <dbReference type="SAM" id="SignalP"/>
    </source>
</evidence>
<organism evidence="2 3">
    <name type="scientific">Zymoseptoria tritici (strain ST99CH_3D7)</name>
    <dbReference type="NCBI Taxonomy" id="1276538"/>
    <lineage>
        <taxon>Eukaryota</taxon>
        <taxon>Fungi</taxon>
        <taxon>Dikarya</taxon>
        <taxon>Ascomycota</taxon>
        <taxon>Pezizomycotina</taxon>
        <taxon>Dothideomycetes</taxon>
        <taxon>Dothideomycetidae</taxon>
        <taxon>Mycosphaerellales</taxon>
        <taxon>Mycosphaerellaceae</taxon>
        <taxon>Zymoseptoria</taxon>
    </lineage>
</organism>
<accession>A0A1X7RP69</accession>
<keyword evidence="3" id="KW-1185">Reference proteome</keyword>
<feature type="signal peptide" evidence="1">
    <location>
        <begin position="1"/>
        <end position="21"/>
    </location>
</feature>
<keyword evidence="1" id="KW-0732">Signal</keyword>
<proteinExistence type="predicted"/>
<sequence>MQLSQLLIIASLFFDASLACGGFNVCGCFDEHNHMMCTEDLPSPLEETDCNDWCGSKVCLGDGGRSGPCRVPIGKCIKPYGKPGNCYDKYKNDPIKSLIFGCDPDGYC</sequence>
<protein>
    <submittedName>
        <fullName evidence="2">Uncharacterized protein</fullName>
    </submittedName>
</protein>
<reference evidence="2 3" key="1">
    <citation type="submission" date="2016-06" db="EMBL/GenBank/DDBJ databases">
        <authorList>
            <person name="Kjaerup R.B."/>
            <person name="Dalgaard T.S."/>
            <person name="Juul-Madsen H.R."/>
        </authorList>
    </citation>
    <scope>NUCLEOTIDE SEQUENCE [LARGE SCALE GENOMIC DNA]</scope>
</reference>
<gene>
    <name evidence="2" type="ORF">ZT3D7_G3927</name>
</gene>